<dbReference type="InterPro" id="IPR012577">
    <property type="entry name" value="NIPSNAP"/>
</dbReference>
<dbReference type="Proteomes" id="UP001247754">
    <property type="component" value="Unassembled WGS sequence"/>
</dbReference>
<dbReference type="PANTHER" id="PTHR21017:SF17">
    <property type="entry name" value="PROTEIN NIPSNAP"/>
    <property type="match status" value="1"/>
</dbReference>
<dbReference type="Pfam" id="PF07978">
    <property type="entry name" value="NIPSNAP"/>
    <property type="match status" value="2"/>
</dbReference>
<organism evidence="3 4">
    <name type="scientific">Ruixingdingia sedimenti</name>
    <dbReference type="NCBI Taxonomy" id="3073604"/>
    <lineage>
        <taxon>Bacteria</taxon>
        <taxon>Pseudomonadati</taxon>
        <taxon>Pseudomonadota</taxon>
        <taxon>Alphaproteobacteria</taxon>
        <taxon>Rhodobacterales</taxon>
        <taxon>Paracoccaceae</taxon>
        <taxon>Ruixingdingia</taxon>
    </lineage>
</organism>
<dbReference type="RefSeq" id="WP_310458036.1">
    <property type="nucleotide sequence ID" value="NZ_JAVKPH010000017.1"/>
</dbReference>
<evidence type="ECO:0000313" key="4">
    <source>
        <dbReference type="Proteomes" id="UP001247754"/>
    </source>
</evidence>
<comment type="similarity">
    <text evidence="1">Belongs to the NipSnap family.</text>
</comment>
<accession>A0ABU1FAC8</accession>
<reference evidence="3 4" key="1">
    <citation type="submission" date="2023-09" db="EMBL/GenBank/DDBJ databases">
        <title>Xinfangfangia sedmenti sp. nov., isolated the sedment.</title>
        <authorList>
            <person name="Xu L."/>
        </authorList>
    </citation>
    <scope>NUCLEOTIDE SEQUENCE [LARGE SCALE GENOMIC DNA]</scope>
    <source>
        <strain evidence="3 4">LG-4</strain>
    </source>
</reference>
<keyword evidence="4" id="KW-1185">Reference proteome</keyword>
<evidence type="ECO:0000256" key="1">
    <source>
        <dbReference type="ARBA" id="ARBA00005291"/>
    </source>
</evidence>
<evidence type="ECO:0000259" key="2">
    <source>
        <dbReference type="Pfam" id="PF07978"/>
    </source>
</evidence>
<dbReference type="InterPro" id="IPR011008">
    <property type="entry name" value="Dimeric_a/b-barrel"/>
</dbReference>
<dbReference type="Gene3D" id="3.30.70.100">
    <property type="match status" value="2"/>
</dbReference>
<proteinExistence type="inferred from homology"/>
<dbReference type="EMBL" id="JAVKPH010000017">
    <property type="protein sequence ID" value="MDR5653797.1"/>
    <property type="molecule type" value="Genomic_DNA"/>
</dbReference>
<feature type="domain" description="NIPSNAP" evidence="2">
    <location>
        <begin position="161"/>
        <end position="226"/>
    </location>
</feature>
<name>A0ABU1FAC8_9RHOB</name>
<dbReference type="SUPFAM" id="SSF54909">
    <property type="entry name" value="Dimeric alpha+beta barrel"/>
    <property type="match status" value="2"/>
</dbReference>
<gene>
    <name evidence="3" type="ORF">RGD00_14370</name>
</gene>
<feature type="domain" description="NIPSNAP" evidence="2">
    <location>
        <begin position="4"/>
        <end position="101"/>
    </location>
</feature>
<comment type="caution">
    <text evidence="3">The sequence shown here is derived from an EMBL/GenBank/DDBJ whole genome shotgun (WGS) entry which is preliminary data.</text>
</comment>
<evidence type="ECO:0000313" key="3">
    <source>
        <dbReference type="EMBL" id="MDR5653797.1"/>
    </source>
</evidence>
<dbReference type="InterPro" id="IPR051557">
    <property type="entry name" value="NipSnap_domain"/>
</dbReference>
<protein>
    <submittedName>
        <fullName evidence="3">NIPSNAP family protein</fullName>
    </submittedName>
</protein>
<dbReference type="PANTHER" id="PTHR21017">
    <property type="entry name" value="NIPSNAP-RELATED"/>
    <property type="match status" value="1"/>
</dbReference>
<sequence length="236" mass="25981">MLIERRAYTLRRGCGAEFWALQHDWNRPDQIQGYLECNLGYFEVQAGPAEQVVHLQRYDDFADWRARVAANQAVPGRGEYYGKARALLRAQENAFFTPAPDAALSPLWHAGRDWRPGQPGLGPFDAQTAVLAEETVDLMPGTGPAWWAALRDCAAAGGVEAEGLVGMFQSLTGELHRVLELRLFPDMAAFRAHQAARAGHPAWVAARAATAPLIRANRVTLMSPSPVPWMRALLAP</sequence>